<feature type="compositionally biased region" description="Acidic residues" evidence="3">
    <location>
        <begin position="60"/>
        <end position="90"/>
    </location>
</feature>
<feature type="compositionally biased region" description="Acidic residues" evidence="3">
    <location>
        <begin position="103"/>
        <end position="113"/>
    </location>
</feature>
<accession>A0A1D8PPR9</accession>
<dbReference type="STRING" id="237561.A0A1D8PPR9"/>
<dbReference type="GO" id="GO:0005634">
    <property type="term" value="C:nucleus"/>
    <property type="evidence" value="ECO:0000318"/>
    <property type="project" value="GO_Central"/>
</dbReference>
<protein>
    <recommendedName>
        <fullName evidence="4">Vps72/YL1 C-terminal domain-containing protein</fullName>
    </recommendedName>
</protein>
<evidence type="ECO:0000256" key="1">
    <source>
        <dbReference type="ARBA" id="ARBA00006832"/>
    </source>
</evidence>
<dbReference type="EMBL" id="CP017628">
    <property type="protein sequence ID" value="AOW30121.1"/>
    <property type="molecule type" value="Genomic_DNA"/>
</dbReference>
<dbReference type="FunCoup" id="A0A1D8PPR9">
    <property type="interactions" value="99"/>
</dbReference>
<evidence type="ECO:0000313" key="6">
    <source>
        <dbReference type="EMBL" id="AOW30121.1"/>
    </source>
</evidence>
<evidence type="ECO:0000256" key="3">
    <source>
        <dbReference type="SAM" id="MobiDB-lite"/>
    </source>
</evidence>
<dbReference type="Proteomes" id="UP000000559">
    <property type="component" value="Chromosome 6"/>
</dbReference>
<dbReference type="CGD" id="CAL0000192008">
    <property type="gene designation" value="orf19.10902"/>
</dbReference>
<name>A0A1D8PPR9_CANAL</name>
<dbReference type="VEuPathDB" id="FungiDB:C6_01850W_A"/>
<evidence type="ECO:0000313" key="7">
    <source>
        <dbReference type="Proteomes" id="UP000000559"/>
    </source>
</evidence>
<dbReference type="PANTHER" id="PTHR13275">
    <property type="entry name" value="YL-1 PROTEIN TRANSCRIPTION FACTOR-LIKE 1"/>
    <property type="match status" value="1"/>
</dbReference>
<reference evidence="6 7" key="2">
    <citation type="journal article" date="2007" name="Genome Biol.">
        <title>Assembly of the Candida albicans genome into sixteen supercontigs aligned on the eight chromosomes.</title>
        <authorList>
            <person name="van het Hoog M."/>
            <person name="Rast T.J."/>
            <person name="Martchenko M."/>
            <person name="Grindle S."/>
            <person name="Dignard D."/>
            <person name="Hogues H."/>
            <person name="Cuomo C."/>
            <person name="Berriman M."/>
            <person name="Scherer S."/>
            <person name="Magee B.B."/>
            <person name="Whiteway M."/>
            <person name="Chibana H."/>
            <person name="Nantel A."/>
            <person name="Magee P.T."/>
        </authorList>
    </citation>
    <scope>GENOME REANNOTATION</scope>
    <source>
        <strain evidence="7">SC5314 / ATCC MYA-2876</strain>
    </source>
</reference>
<feature type="compositionally biased region" description="Basic and acidic residues" evidence="3">
    <location>
        <begin position="479"/>
        <end position="494"/>
    </location>
</feature>
<feature type="compositionally biased region" description="Basic and acidic residues" evidence="3">
    <location>
        <begin position="514"/>
        <end position="536"/>
    </location>
</feature>
<comment type="similarity">
    <text evidence="1">Belongs to the VPS72/YL1 family.</text>
</comment>
<feature type="compositionally biased region" description="Basic and acidic residues" evidence="3">
    <location>
        <begin position="446"/>
        <end position="455"/>
    </location>
</feature>
<dbReference type="RefSeq" id="XP_716709.2">
    <property type="nucleotide sequence ID" value="XM_711616.2"/>
</dbReference>
<dbReference type="Pfam" id="PF08265">
    <property type="entry name" value="YL1_C"/>
    <property type="match status" value="1"/>
</dbReference>
<dbReference type="GeneID" id="3641629"/>
<feature type="compositionally biased region" description="Basic and acidic residues" evidence="3">
    <location>
        <begin position="401"/>
        <end position="430"/>
    </location>
</feature>
<reference evidence="6 7" key="1">
    <citation type="journal article" date="2004" name="Proc. Natl. Acad. Sci. U.S.A.">
        <title>The diploid genome sequence of Candida albicans.</title>
        <authorList>
            <person name="Jones T."/>
            <person name="Federspiel N.A."/>
            <person name="Chibana H."/>
            <person name="Dungan J."/>
            <person name="Kalman S."/>
            <person name="Magee B.B."/>
            <person name="Newport G."/>
            <person name="Thorstenson Y.R."/>
            <person name="Agabian N."/>
            <person name="Magee P.T."/>
            <person name="Davis R.W."/>
            <person name="Scherer S."/>
        </authorList>
    </citation>
    <scope>NUCLEOTIDE SEQUENCE [LARGE SCALE GENOMIC DNA]</scope>
    <source>
        <strain evidence="7">SC5314 / ATCC MYA-2876</strain>
    </source>
</reference>
<dbReference type="Pfam" id="PF05764">
    <property type="entry name" value="YL1"/>
    <property type="match status" value="1"/>
</dbReference>
<dbReference type="KEGG" id="cal:CAALFM_C601850WA"/>
<feature type="compositionally biased region" description="Polar residues" evidence="3">
    <location>
        <begin position="502"/>
        <end position="511"/>
    </location>
</feature>
<gene>
    <name evidence="6" type="ordered locus">CAALFM_C601850WA</name>
    <name evidence="5" type="ordered locus">orf19.10902</name>
</gene>
<keyword evidence="7" id="KW-1185">Reference proteome</keyword>
<dbReference type="InParanoid" id="A0A1D8PPR9"/>
<feature type="coiled-coil region" evidence="2">
    <location>
        <begin position="344"/>
        <end position="371"/>
    </location>
</feature>
<feature type="region of interest" description="Disordered" evidence="3">
    <location>
        <begin position="60"/>
        <end position="177"/>
    </location>
</feature>
<keyword evidence="2" id="KW-0175">Coiled coil</keyword>
<organism evidence="6 7">
    <name type="scientific">Candida albicans (strain SC5314 / ATCC MYA-2876)</name>
    <name type="common">Yeast</name>
    <dbReference type="NCBI Taxonomy" id="237561"/>
    <lineage>
        <taxon>Eukaryota</taxon>
        <taxon>Fungi</taxon>
        <taxon>Dikarya</taxon>
        <taxon>Ascomycota</taxon>
        <taxon>Saccharomycotina</taxon>
        <taxon>Pichiomycetes</taxon>
        <taxon>Debaryomycetaceae</taxon>
        <taxon>Candida/Lodderomyces clade</taxon>
        <taxon>Candida</taxon>
    </lineage>
</organism>
<dbReference type="AlphaFoldDB" id="A0A1D8PPR9"/>
<proteinExistence type="inferred from homology"/>
<reference evidence="6 7" key="3">
    <citation type="journal article" date="2013" name="Genome Biol.">
        <title>Assembly of a phased diploid Candida albicans genome facilitates allele-specific measurements and provides a simple model for repeat and indel structure.</title>
        <authorList>
            <person name="Muzzey D."/>
            <person name="Schwartz K."/>
            <person name="Weissman J.S."/>
            <person name="Sherlock G."/>
        </authorList>
    </citation>
    <scope>NUCLEOTIDE SEQUENCE [LARGE SCALE GENOMIC DNA]</scope>
    <source>
        <strain evidence="7">SC5314 / ATCC MYA-2876</strain>
    </source>
</reference>
<evidence type="ECO:0000259" key="4">
    <source>
        <dbReference type="SMART" id="SM00993"/>
    </source>
</evidence>
<dbReference type="SMART" id="SM00993">
    <property type="entry name" value="YL1_C"/>
    <property type="match status" value="1"/>
</dbReference>
<evidence type="ECO:0000313" key="5">
    <source>
        <dbReference type="CGD" id="CAL0000192008"/>
    </source>
</evidence>
<dbReference type="OrthoDB" id="49520at2759"/>
<feature type="compositionally biased region" description="Polar residues" evidence="3">
    <location>
        <begin position="391"/>
        <end position="400"/>
    </location>
</feature>
<dbReference type="InterPro" id="IPR046757">
    <property type="entry name" value="YL1_N"/>
</dbReference>
<sequence length="764" mass="87101">MSDSEEEEVFESLIATRSRRSNAGLRLKQLIALEEQSNELAATTQFLTEDDENVNLLFQEDGEDEEFIDEEVDNANLEGIDEESGTENENENTTRKRKHTSSDGEEEEEEENDTSNINADEILSDSELSATDSDESEGEKELLKQEKLKKKRLKKQSLIPTIKQPSVKSATLKKKQKRTPLVTADSLLLANRRSSSRAAAVESKQALVDKLKESEARRAKYVHVERKQQVELTQEERLAEAVETEKANVESLHRFREQEIVKKERQRQLLLSKRIKLHNVIRLVSSETFVKPIEEVNDARRQYEQYMKIKKKLGKKKKNQLAEMMDFPTRMPFTIDYDSPYQRKLLAEKKAQEQQNEIKKLESMNEKLHELIESGDSKKNDNDEENIQLVPSTNINADNHNNIECEPIKVEDSTQEIKADETDNKDESSDKTNTSISEVAPSDETESTKQEKISDTEFNEESENTSQTEENGLTNDNPSEVKKEENEQTNKIEETPVDNNKPDVQNLTTDTPLDETKSTETIKRVKFADEIGESSKEPTPTVETSHQQEEEIFEGPVQRVSRNLIYMIEFDEDKKELRLDPSNIKRILFGKQSLLPASRRFKDVKTILKIGKPENPYAVVKDQKQSLFDPASNITEDDPMFDELKKLPKLGVKQDLVEIVEDKEETESANIVLKTEAPTGLYLPNGNKKICMISGTEVKYFDPSTGIPYSSVEAYKILKSIEQGQIPWLSLTNESNDTGNVELYLGCRDGTARHAQGVPEGFDG</sequence>
<feature type="domain" description="Vps72/YL1 C-terminal" evidence="4">
    <location>
        <begin position="689"/>
        <end position="718"/>
    </location>
</feature>
<dbReference type="InterPro" id="IPR013272">
    <property type="entry name" value="Vps72/YL1_C"/>
</dbReference>
<dbReference type="PANTHER" id="PTHR13275:SF4">
    <property type="entry name" value="VACUOLAR PROTEIN SORTING-ASSOCIATED PROTEIN 72 HOMOLOG"/>
    <property type="match status" value="1"/>
</dbReference>
<feature type="region of interest" description="Disordered" evidence="3">
    <location>
        <begin position="391"/>
        <end position="551"/>
    </location>
</feature>
<evidence type="ECO:0000256" key="2">
    <source>
        <dbReference type="SAM" id="Coils"/>
    </source>
</evidence>